<keyword evidence="3" id="KW-1185">Reference proteome</keyword>
<evidence type="ECO:0000313" key="2">
    <source>
        <dbReference type="EMBL" id="MBW0526931.1"/>
    </source>
</evidence>
<feature type="region of interest" description="Disordered" evidence="1">
    <location>
        <begin position="30"/>
        <end position="163"/>
    </location>
</feature>
<accession>A0A9Q3I2D3</accession>
<feature type="compositionally biased region" description="Basic and acidic residues" evidence="1">
    <location>
        <begin position="30"/>
        <end position="39"/>
    </location>
</feature>
<gene>
    <name evidence="2" type="ORF">O181_066646</name>
</gene>
<feature type="compositionally biased region" description="Polar residues" evidence="1">
    <location>
        <begin position="122"/>
        <end position="139"/>
    </location>
</feature>
<protein>
    <submittedName>
        <fullName evidence="2">Uncharacterized protein</fullName>
    </submittedName>
</protein>
<dbReference type="Proteomes" id="UP000765509">
    <property type="component" value="Unassembled WGS sequence"/>
</dbReference>
<name>A0A9Q3I2D3_9BASI</name>
<feature type="compositionally biased region" description="Basic and acidic residues" evidence="1">
    <location>
        <begin position="60"/>
        <end position="89"/>
    </location>
</feature>
<comment type="caution">
    <text evidence="2">The sequence shown here is derived from an EMBL/GenBank/DDBJ whole genome shotgun (WGS) entry which is preliminary data.</text>
</comment>
<dbReference type="AlphaFoldDB" id="A0A9Q3I2D3"/>
<evidence type="ECO:0000313" key="3">
    <source>
        <dbReference type="Proteomes" id="UP000765509"/>
    </source>
</evidence>
<evidence type="ECO:0000256" key="1">
    <source>
        <dbReference type="SAM" id="MobiDB-lite"/>
    </source>
</evidence>
<feature type="compositionally biased region" description="Basic and acidic residues" evidence="1">
    <location>
        <begin position="101"/>
        <end position="118"/>
    </location>
</feature>
<reference evidence="2" key="1">
    <citation type="submission" date="2021-03" db="EMBL/GenBank/DDBJ databases">
        <title>Draft genome sequence of rust myrtle Austropuccinia psidii MF-1, a brazilian biotype.</title>
        <authorList>
            <person name="Quecine M.C."/>
            <person name="Pachon D.M.R."/>
            <person name="Bonatelli M.L."/>
            <person name="Correr F.H."/>
            <person name="Franceschini L.M."/>
            <person name="Leite T.F."/>
            <person name="Margarido G.R.A."/>
            <person name="Almeida C.A."/>
            <person name="Ferrarezi J.A."/>
            <person name="Labate C.A."/>
        </authorList>
    </citation>
    <scope>NUCLEOTIDE SEQUENCE</scope>
    <source>
        <strain evidence="2">MF-1</strain>
    </source>
</reference>
<organism evidence="2 3">
    <name type="scientific">Austropuccinia psidii MF-1</name>
    <dbReference type="NCBI Taxonomy" id="1389203"/>
    <lineage>
        <taxon>Eukaryota</taxon>
        <taxon>Fungi</taxon>
        <taxon>Dikarya</taxon>
        <taxon>Basidiomycota</taxon>
        <taxon>Pucciniomycotina</taxon>
        <taxon>Pucciniomycetes</taxon>
        <taxon>Pucciniales</taxon>
        <taxon>Sphaerophragmiaceae</taxon>
        <taxon>Austropuccinia</taxon>
    </lineage>
</organism>
<dbReference type="EMBL" id="AVOT02033089">
    <property type="protein sequence ID" value="MBW0526931.1"/>
    <property type="molecule type" value="Genomic_DNA"/>
</dbReference>
<proteinExistence type="predicted"/>
<sequence length="175" mass="20039">MKLLLLEVEEIPPLNQMDLNQDVQVKIPKDKNVSPEERHKWRMPKLLPVPKAGVGTSAKSFDRHNELLSSSEEVHGPIRDRRASERLDTHVLQGTSPTDKSLVEKPKHFVRGPEEVGPRKGQQPSGSFPNLHKQTPKSNQKGRKNPSGTSPTHRITEFPRRRRQPWTMCSLWKEL</sequence>